<organism evidence="4 5">
    <name type="scientific">Citrus x changshan-huyou</name>
    <dbReference type="NCBI Taxonomy" id="2935761"/>
    <lineage>
        <taxon>Eukaryota</taxon>
        <taxon>Viridiplantae</taxon>
        <taxon>Streptophyta</taxon>
        <taxon>Embryophyta</taxon>
        <taxon>Tracheophyta</taxon>
        <taxon>Spermatophyta</taxon>
        <taxon>Magnoliopsida</taxon>
        <taxon>eudicotyledons</taxon>
        <taxon>Gunneridae</taxon>
        <taxon>Pentapetalae</taxon>
        <taxon>rosids</taxon>
        <taxon>malvids</taxon>
        <taxon>Sapindales</taxon>
        <taxon>Rutaceae</taxon>
        <taxon>Aurantioideae</taxon>
        <taxon>Citrus</taxon>
    </lineage>
</organism>
<sequence>MRFEQALGDLLDRLQANRYQPNLRSVLYDVSDEEKKRVLMTHSEKLALAFGLLTTSPGATVILVLAHQEKLDIM</sequence>
<protein>
    <recommendedName>
        <fullName evidence="3">DYW domain-containing protein</fullName>
    </recommendedName>
</protein>
<dbReference type="InterPro" id="IPR032867">
    <property type="entry name" value="DYW_dom"/>
</dbReference>
<keyword evidence="2" id="KW-0472">Membrane</keyword>
<dbReference type="Pfam" id="PF14432">
    <property type="entry name" value="DYW_deaminase"/>
    <property type="match status" value="1"/>
</dbReference>
<keyword evidence="2" id="KW-0812">Transmembrane</keyword>
<evidence type="ECO:0000259" key="3">
    <source>
        <dbReference type="Pfam" id="PF14432"/>
    </source>
</evidence>
<name>A0AAP0MI39_9ROSI</name>
<dbReference type="GO" id="GO:0008270">
    <property type="term" value="F:zinc ion binding"/>
    <property type="evidence" value="ECO:0007669"/>
    <property type="project" value="InterPro"/>
</dbReference>
<accession>A0AAP0MI39</accession>
<gene>
    <name evidence="4" type="ORF">WN944_017711</name>
</gene>
<evidence type="ECO:0000313" key="4">
    <source>
        <dbReference type="EMBL" id="KAK9202500.1"/>
    </source>
</evidence>
<comment type="similarity">
    <text evidence="1">Belongs to the PPR family. PCMP-H subfamily.</text>
</comment>
<comment type="caution">
    <text evidence="4">The sequence shown here is derived from an EMBL/GenBank/DDBJ whole genome shotgun (WGS) entry which is preliminary data.</text>
</comment>
<dbReference type="Proteomes" id="UP001428341">
    <property type="component" value="Unassembled WGS sequence"/>
</dbReference>
<feature type="transmembrane region" description="Helical" evidence="2">
    <location>
        <begin position="46"/>
        <end position="66"/>
    </location>
</feature>
<keyword evidence="2" id="KW-1133">Transmembrane helix</keyword>
<keyword evidence="5" id="KW-1185">Reference proteome</keyword>
<evidence type="ECO:0000256" key="1">
    <source>
        <dbReference type="ARBA" id="ARBA00006643"/>
    </source>
</evidence>
<dbReference type="EMBL" id="JBCGBO010000005">
    <property type="protein sequence ID" value="KAK9202500.1"/>
    <property type="molecule type" value="Genomic_DNA"/>
</dbReference>
<proteinExistence type="inferred from homology"/>
<reference evidence="4 5" key="1">
    <citation type="submission" date="2024-05" db="EMBL/GenBank/DDBJ databases">
        <title>Haplotype-resolved chromosome-level genome assembly of Huyou (Citrus changshanensis).</title>
        <authorList>
            <person name="Miao C."/>
            <person name="Chen W."/>
            <person name="Wu Y."/>
            <person name="Wang L."/>
            <person name="Zhao S."/>
            <person name="Grierson D."/>
            <person name="Xu C."/>
            <person name="Chen K."/>
        </authorList>
    </citation>
    <scope>NUCLEOTIDE SEQUENCE [LARGE SCALE GENOMIC DNA]</scope>
    <source>
        <strain evidence="4">01-14</strain>
        <tissue evidence="4">Leaf</tissue>
    </source>
</reference>
<feature type="domain" description="DYW" evidence="3">
    <location>
        <begin position="19"/>
        <end position="63"/>
    </location>
</feature>
<evidence type="ECO:0000313" key="5">
    <source>
        <dbReference type="Proteomes" id="UP001428341"/>
    </source>
</evidence>
<dbReference type="AlphaFoldDB" id="A0AAP0MI39"/>
<evidence type="ECO:0000256" key="2">
    <source>
        <dbReference type="SAM" id="Phobius"/>
    </source>
</evidence>